<proteinExistence type="predicted"/>
<dbReference type="GO" id="GO:0005886">
    <property type="term" value="C:plasma membrane"/>
    <property type="evidence" value="ECO:0007669"/>
    <property type="project" value="UniProtKB-SubCell"/>
</dbReference>
<dbReference type="PANTHER" id="PTHR33362">
    <property type="entry name" value="SIALIC ACID TRAP TRANSPORTER PERMEASE PROTEIN SIAT-RELATED"/>
    <property type="match status" value="1"/>
</dbReference>
<evidence type="ECO:0000256" key="1">
    <source>
        <dbReference type="ARBA" id="ARBA00004429"/>
    </source>
</evidence>
<keyword evidence="6 7" id="KW-0472">Membrane</keyword>
<keyword evidence="10" id="KW-1185">Reference proteome</keyword>
<feature type="transmembrane region" description="Helical" evidence="7">
    <location>
        <begin position="133"/>
        <end position="160"/>
    </location>
</feature>
<evidence type="ECO:0000256" key="4">
    <source>
        <dbReference type="ARBA" id="ARBA00022692"/>
    </source>
</evidence>
<feature type="transmembrane region" description="Helical" evidence="7">
    <location>
        <begin position="166"/>
        <end position="189"/>
    </location>
</feature>
<gene>
    <name evidence="9" type="ORF">SAMN05421834_10324</name>
</gene>
<dbReference type="Pfam" id="PF06808">
    <property type="entry name" value="DctM"/>
    <property type="match status" value="1"/>
</dbReference>
<evidence type="ECO:0000259" key="8">
    <source>
        <dbReference type="Pfam" id="PF06808"/>
    </source>
</evidence>
<keyword evidence="2" id="KW-1003">Cell membrane</keyword>
<evidence type="ECO:0000256" key="2">
    <source>
        <dbReference type="ARBA" id="ARBA00022475"/>
    </source>
</evidence>
<organism evidence="9 10">
    <name type="scientific">Halanaerobium kushneri</name>
    <dbReference type="NCBI Taxonomy" id="56779"/>
    <lineage>
        <taxon>Bacteria</taxon>
        <taxon>Bacillati</taxon>
        <taxon>Bacillota</taxon>
        <taxon>Clostridia</taxon>
        <taxon>Halanaerobiales</taxon>
        <taxon>Halanaerobiaceae</taxon>
        <taxon>Halanaerobium</taxon>
    </lineage>
</organism>
<feature type="domain" description="TRAP C4-dicarboxylate transport system permease DctM subunit" evidence="8">
    <location>
        <begin position="6"/>
        <end position="420"/>
    </location>
</feature>
<comment type="subcellular location">
    <subcellularLocation>
        <location evidence="1">Cell inner membrane</location>
        <topology evidence="1">Multi-pass membrane protein</topology>
    </subcellularLocation>
</comment>
<dbReference type="NCBIfam" id="TIGR00786">
    <property type="entry name" value="dctM"/>
    <property type="match status" value="1"/>
</dbReference>
<sequence length="429" mass="45467">MLWLFLGTLFTFVLAGIPVVFSLGLSNIAIMNAMDLPFMVLPSKMISGMNSFPLLAIPFFMFVGEVMNRGGIAKRLVDFADAIVGHITGGLGHVNILASMFFGGISGSAIADTAAIGGLLIPPMIKQDYPADYSAAITASSAVIGIIIPPSIPFILYGIITSTSIARLFLAGIIPGIIVGLALMITTYFTTKKHGYGHIVESEQVAEFTLGRLWKTFKRAWLALTIPVLVVGGILGGIFTATEAGVVAAFVALLLGLFAYKEITVKDLPEIFLATAKTTAIVLFLCGMAMVTAWLLTMARVPFTLSNLLTSITNSPIGVLLIANVLLFLVGFVMDLTPAMLILAPILLPVMESVGVDPVYFGVIMSINLGIGLITPPVGTVLYVATGVANITLEELVRSILPFLFTLLAVLGLLLAFPQLVMFIPNLVS</sequence>
<evidence type="ECO:0000313" key="10">
    <source>
        <dbReference type="Proteomes" id="UP000185669"/>
    </source>
</evidence>
<feature type="transmembrane region" description="Helical" evidence="7">
    <location>
        <begin position="359"/>
        <end position="383"/>
    </location>
</feature>
<feature type="transmembrane region" description="Helical" evidence="7">
    <location>
        <begin position="220"/>
        <end position="238"/>
    </location>
</feature>
<dbReference type="AlphaFoldDB" id="A0A1N6RIZ1"/>
<keyword evidence="3" id="KW-0997">Cell inner membrane</keyword>
<protein>
    <submittedName>
        <fullName evidence="9">TRAP transporter, DctM subunit</fullName>
    </submittedName>
</protein>
<evidence type="ECO:0000313" key="9">
    <source>
        <dbReference type="EMBL" id="SIQ28801.1"/>
    </source>
</evidence>
<name>A0A1N6RIZ1_9FIRM</name>
<feature type="transmembrane region" description="Helical" evidence="7">
    <location>
        <begin position="317"/>
        <end position="347"/>
    </location>
</feature>
<feature type="transmembrane region" description="Helical" evidence="7">
    <location>
        <begin position="46"/>
        <end position="64"/>
    </location>
</feature>
<dbReference type="STRING" id="56779.SAMN05421834_10324"/>
<dbReference type="InterPro" id="IPR010656">
    <property type="entry name" value="DctM"/>
</dbReference>
<keyword evidence="5 7" id="KW-1133">Transmembrane helix</keyword>
<reference evidence="10" key="1">
    <citation type="submission" date="2017-01" db="EMBL/GenBank/DDBJ databases">
        <authorList>
            <person name="Varghese N."/>
            <person name="Submissions S."/>
        </authorList>
    </citation>
    <scope>NUCLEOTIDE SEQUENCE [LARGE SCALE GENOMIC DNA]</scope>
    <source>
        <strain evidence="10">ATCC 700103</strain>
    </source>
</reference>
<feature type="transmembrane region" description="Helical" evidence="7">
    <location>
        <begin position="272"/>
        <end position="297"/>
    </location>
</feature>
<evidence type="ECO:0000256" key="7">
    <source>
        <dbReference type="SAM" id="Phobius"/>
    </source>
</evidence>
<dbReference type="RefSeq" id="WP_076543882.1">
    <property type="nucleotide sequence ID" value="NZ_FTNC01000003.1"/>
</dbReference>
<dbReference type="PANTHER" id="PTHR33362:SF4">
    <property type="entry name" value="2,3-DIKETO-L-GULONATE TRAP TRANSPORTER LARGE PERMEASE PROTEIN YIAN"/>
    <property type="match status" value="1"/>
</dbReference>
<dbReference type="GO" id="GO:0022857">
    <property type="term" value="F:transmembrane transporter activity"/>
    <property type="evidence" value="ECO:0007669"/>
    <property type="project" value="TreeGrafter"/>
</dbReference>
<dbReference type="Proteomes" id="UP000185669">
    <property type="component" value="Unassembled WGS sequence"/>
</dbReference>
<dbReference type="OrthoDB" id="9785600at2"/>
<feature type="transmembrane region" description="Helical" evidence="7">
    <location>
        <begin position="100"/>
        <end position="121"/>
    </location>
</feature>
<evidence type="ECO:0000256" key="3">
    <source>
        <dbReference type="ARBA" id="ARBA00022519"/>
    </source>
</evidence>
<accession>A0A1N6RIZ1</accession>
<keyword evidence="4 7" id="KW-0812">Transmembrane</keyword>
<dbReference type="EMBL" id="FTNC01000003">
    <property type="protein sequence ID" value="SIQ28801.1"/>
    <property type="molecule type" value="Genomic_DNA"/>
</dbReference>
<dbReference type="InterPro" id="IPR004681">
    <property type="entry name" value="TRAP_DctM"/>
</dbReference>
<feature type="transmembrane region" description="Helical" evidence="7">
    <location>
        <begin position="244"/>
        <end position="260"/>
    </location>
</feature>
<evidence type="ECO:0000256" key="6">
    <source>
        <dbReference type="ARBA" id="ARBA00023136"/>
    </source>
</evidence>
<feature type="transmembrane region" description="Helical" evidence="7">
    <location>
        <begin position="403"/>
        <end position="424"/>
    </location>
</feature>
<dbReference type="PIRSF" id="PIRSF006066">
    <property type="entry name" value="HI0050"/>
    <property type="match status" value="1"/>
</dbReference>
<evidence type="ECO:0000256" key="5">
    <source>
        <dbReference type="ARBA" id="ARBA00022989"/>
    </source>
</evidence>